<evidence type="ECO:0000256" key="2">
    <source>
        <dbReference type="ARBA" id="ARBA00023125"/>
    </source>
</evidence>
<dbReference type="Gene3D" id="1.10.490.50">
    <property type="entry name" value="Antibiotic binding domain of TipA-like multidrug resistance regulators"/>
    <property type="match status" value="1"/>
</dbReference>
<gene>
    <name evidence="6" type="ORF">R6U77_11420</name>
</gene>
<evidence type="ECO:0000313" key="7">
    <source>
        <dbReference type="Proteomes" id="UP001322664"/>
    </source>
</evidence>
<dbReference type="Proteomes" id="UP001322664">
    <property type="component" value="Chromosome"/>
</dbReference>
<reference evidence="6 7" key="1">
    <citation type="submission" date="2023-09" db="EMBL/GenBank/DDBJ databases">
        <authorList>
            <person name="Page C.A."/>
            <person name="Perez-Diaz I.M."/>
        </authorList>
    </citation>
    <scope>NUCLEOTIDE SEQUENCE [LARGE SCALE GENOMIC DNA]</scope>
    <source>
        <strain evidence="6 7">Ll15</strain>
    </source>
</reference>
<evidence type="ECO:0000313" key="6">
    <source>
        <dbReference type="EMBL" id="WPK10494.1"/>
    </source>
</evidence>
<name>A0ABZ0RQI9_9BACI</name>
<dbReference type="Pfam" id="PF13411">
    <property type="entry name" value="MerR_1"/>
    <property type="match status" value="1"/>
</dbReference>
<dbReference type="Pfam" id="PF07739">
    <property type="entry name" value="TipAS"/>
    <property type="match status" value="1"/>
</dbReference>
<dbReference type="SUPFAM" id="SSF89082">
    <property type="entry name" value="Antibiotic binding domain of TipA-like multidrug resistance regulators"/>
    <property type="match status" value="1"/>
</dbReference>
<dbReference type="PANTHER" id="PTHR30204">
    <property type="entry name" value="REDOX-CYCLING DRUG-SENSING TRANSCRIPTIONAL ACTIVATOR SOXR"/>
    <property type="match status" value="1"/>
</dbReference>
<keyword evidence="1" id="KW-0805">Transcription regulation</keyword>
<dbReference type="CDD" id="cd01106">
    <property type="entry name" value="HTH_TipAL-Mta"/>
    <property type="match status" value="1"/>
</dbReference>
<dbReference type="Gene3D" id="1.10.1660.10">
    <property type="match status" value="1"/>
</dbReference>
<evidence type="ECO:0000259" key="5">
    <source>
        <dbReference type="PROSITE" id="PS50937"/>
    </source>
</evidence>
<evidence type="ECO:0000256" key="4">
    <source>
        <dbReference type="ARBA" id="ARBA00023163"/>
    </source>
</evidence>
<dbReference type="EMBL" id="CP137624">
    <property type="protein sequence ID" value="WPK10494.1"/>
    <property type="molecule type" value="Genomic_DNA"/>
</dbReference>
<dbReference type="PROSITE" id="PS50937">
    <property type="entry name" value="HTH_MERR_2"/>
    <property type="match status" value="1"/>
</dbReference>
<accession>A0ABZ0RQI9</accession>
<protein>
    <submittedName>
        <fullName evidence="6">MerR family transcriptional regulator</fullName>
    </submittedName>
</protein>
<dbReference type="InterPro" id="IPR000551">
    <property type="entry name" value="MerR-type_HTH_dom"/>
</dbReference>
<evidence type="ECO:0000256" key="1">
    <source>
        <dbReference type="ARBA" id="ARBA00023015"/>
    </source>
</evidence>
<dbReference type="InterPro" id="IPR009061">
    <property type="entry name" value="DNA-bd_dom_put_sf"/>
</dbReference>
<dbReference type="InterPro" id="IPR036244">
    <property type="entry name" value="TipA-like_antibiotic-bd"/>
</dbReference>
<organism evidence="6 7">
    <name type="scientific">Lysinibacillus louembei</name>
    <dbReference type="NCBI Taxonomy" id="1470088"/>
    <lineage>
        <taxon>Bacteria</taxon>
        <taxon>Bacillati</taxon>
        <taxon>Bacillota</taxon>
        <taxon>Bacilli</taxon>
        <taxon>Bacillales</taxon>
        <taxon>Bacillaceae</taxon>
        <taxon>Lysinibacillus</taxon>
    </lineage>
</organism>
<keyword evidence="3" id="KW-0010">Activator</keyword>
<evidence type="ECO:0000256" key="3">
    <source>
        <dbReference type="ARBA" id="ARBA00023159"/>
    </source>
</evidence>
<dbReference type="SMART" id="SM00422">
    <property type="entry name" value="HTH_MERR"/>
    <property type="match status" value="1"/>
</dbReference>
<keyword evidence="2" id="KW-0238">DNA-binding</keyword>
<dbReference type="InterPro" id="IPR012925">
    <property type="entry name" value="TipAS_dom"/>
</dbReference>
<dbReference type="RefSeq" id="WP_319835723.1">
    <property type="nucleotide sequence ID" value="NZ_CP137624.1"/>
</dbReference>
<dbReference type="PANTHER" id="PTHR30204:SF90">
    <property type="entry name" value="HTH-TYPE TRANSCRIPTIONAL ACTIVATOR MTA"/>
    <property type="match status" value="1"/>
</dbReference>
<dbReference type="SUPFAM" id="SSF46955">
    <property type="entry name" value="Putative DNA-binding domain"/>
    <property type="match status" value="1"/>
</dbReference>
<sequence length="251" mass="29264">MKINELAKLSGVSTRTLRYYDEIGLLSPAMKNDAGYRIYSQKEIDLLQQILFYRALDMKLEQIKDIIHAPNFNVMDALECHRQQLLEKNAMIQQLLQTVDQTIEALQEGKNMSNEEKFKGFKEKMLQQNEEKFGEEIRQRYGNETVEASNKKWLNMTEQQFEEMGQLEQSLFERLREAMADGNPASELGQEVAELHKRWLMFSWKDYSKEAHAGLAAMYVADERFTAYYDERVTAGASQYLHDCIVAYATK</sequence>
<keyword evidence="7" id="KW-1185">Reference proteome</keyword>
<proteinExistence type="predicted"/>
<keyword evidence="4" id="KW-0804">Transcription</keyword>
<dbReference type="InterPro" id="IPR047057">
    <property type="entry name" value="MerR_fam"/>
</dbReference>
<feature type="domain" description="HTH merR-type" evidence="5">
    <location>
        <begin position="1"/>
        <end position="69"/>
    </location>
</feature>